<dbReference type="Gene3D" id="3.10.620.30">
    <property type="match status" value="1"/>
</dbReference>
<dbReference type="AlphaFoldDB" id="A0A0B8T510"/>
<protein>
    <recommendedName>
        <fullName evidence="3">DUF3857 domain-containing protein</fullName>
    </recommendedName>
</protein>
<organism evidence="1 2">
    <name type="scientific">Sphingobacterium deserti</name>
    <dbReference type="NCBI Taxonomy" id="1229276"/>
    <lineage>
        <taxon>Bacteria</taxon>
        <taxon>Pseudomonadati</taxon>
        <taxon>Bacteroidota</taxon>
        <taxon>Sphingobacteriia</taxon>
        <taxon>Sphingobacteriales</taxon>
        <taxon>Sphingobacteriaceae</taxon>
        <taxon>Sphingobacterium</taxon>
    </lineage>
</organism>
<dbReference type="eggNOG" id="COG1305">
    <property type="taxonomic scope" value="Bacteria"/>
</dbReference>
<reference evidence="1 2" key="2">
    <citation type="journal article" date="2015" name="PLoS ONE">
        <title>Whole-Genome Optical Mapping and Finished Genome Sequence of Sphingobacterium deserti sp. nov., a New Species Isolated from the Western Desert of China.</title>
        <authorList>
            <person name="Teng C."/>
            <person name="Zhou Z."/>
            <person name="Molnar I."/>
            <person name="Li X."/>
            <person name="Tang R."/>
            <person name="Chen M."/>
            <person name="Wang L."/>
            <person name="Su S."/>
            <person name="Zhang W."/>
            <person name="Lin M."/>
        </authorList>
    </citation>
    <scope>NUCLEOTIDE SEQUENCE [LARGE SCALE GENOMIC DNA]</scope>
    <source>
        <strain evidence="2">ACCC05744</strain>
    </source>
</reference>
<comment type="caution">
    <text evidence="1">The sequence shown here is derived from an EMBL/GenBank/DDBJ whole genome shotgun (WGS) entry which is preliminary data.</text>
</comment>
<evidence type="ECO:0008006" key="3">
    <source>
        <dbReference type="Google" id="ProtNLM"/>
    </source>
</evidence>
<proteinExistence type="predicted"/>
<accession>A0A0B8T510</accession>
<dbReference type="RefSeq" id="WP_037495579.1">
    <property type="nucleotide sequence ID" value="NZ_JJMU01000012.1"/>
</dbReference>
<dbReference type="Proteomes" id="UP000031802">
    <property type="component" value="Unassembled WGS sequence"/>
</dbReference>
<dbReference type="InterPro" id="IPR038765">
    <property type="entry name" value="Papain-like_cys_pep_sf"/>
</dbReference>
<dbReference type="PATRIC" id="fig|1229276.3.peg.804"/>
<gene>
    <name evidence="1" type="ORF">DI53_0781</name>
</gene>
<keyword evidence="2" id="KW-1185">Reference proteome</keyword>
<dbReference type="EMBL" id="JJMU01000012">
    <property type="protein sequence ID" value="KGE15408.1"/>
    <property type="molecule type" value="Genomic_DNA"/>
</dbReference>
<reference evidence="2" key="1">
    <citation type="submission" date="2014-04" db="EMBL/GenBank/DDBJ databases">
        <title>Whole-Genome optical mapping and complete genome sequence of Sphingobacterium deserti sp. nov., a new spaces isolated from desert in the west of China.</title>
        <authorList>
            <person name="Teng C."/>
            <person name="Zhou Z."/>
            <person name="Li X."/>
            <person name="Chen M."/>
            <person name="Lin M."/>
            <person name="Wang L."/>
            <person name="Su S."/>
            <person name="Zhang C."/>
            <person name="Zhang W."/>
        </authorList>
    </citation>
    <scope>NUCLEOTIDE SEQUENCE [LARGE SCALE GENOMIC DNA]</scope>
    <source>
        <strain evidence="2">ACCC05744</strain>
    </source>
</reference>
<dbReference type="OrthoDB" id="98874at2"/>
<sequence length="670" mass="78567">MEQESQDKYKIVPPASWVETVDDERLLSWIVETDFSQEQYDNGRDYCYFLKKLQFTDNSHNAEYNFMAYSVQQPGTLDFASVNEFVLYPAEHIEFHRIAVLRDGILIDKLPDTTFKVLDNETQSIDGVLNSSKKVNVVIKDVRLHDIMIIEDTRVVRFTEKDFLRKELIKYIWFSPDVYWAYGTYEFDLINKRTHPIRYKKLYFRDDQGELLPIEQGLVEPDTNFSLRYTNYLNSVDVNREVYPFIDFATDHNYEELLQLVYPYYQAALETKSLGEYAPDLVTKLDALPDLDAKIQFAIEYVQNSVRYLYNEDEMHGHKPQDPWITYEFKQGDCKAKTVLLKSILQYLGIESAIVLVNFNADFYVNQYLPSLFNFNHVILKISNDGKEYFIDATSRDEYGSLENRSFISFLNYLEIKPESTIQQRGGYKSSGFSIFDEVLFEVKDDIGFITLKTTYRYNRANAMRRYFKNTNKKAIVDHTNNFVFNCLDFVESDSGNDKREIFKDAAIAVLRDDKVDNVFITEYTASINKPYYMTSDGRKYLKFYDSSVVKQNLREYVQKDVSFWQPFESEKYQITIRSDKPIDTRDEITNKQLAVEYELFKYTIKKKVDRYQAVADIEFIPLCNVEVPVSEIPSLRDKYAEVARSAYGLGVGIAKPSFMESLKSMFSKS</sequence>
<evidence type="ECO:0000313" key="1">
    <source>
        <dbReference type="EMBL" id="KGE15408.1"/>
    </source>
</evidence>
<dbReference type="STRING" id="1229276.DI53_0781"/>
<name>A0A0B8T510_9SPHI</name>
<evidence type="ECO:0000313" key="2">
    <source>
        <dbReference type="Proteomes" id="UP000031802"/>
    </source>
</evidence>
<dbReference type="SUPFAM" id="SSF54001">
    <property type="entry name" value="Cysteine proteinases"/>
    <property type="match status" value="1"/>
</dbReference>